<reference evidence="2" key="1">
    <citation type="submission" date="2020-05" db="EMBL/GenBank/DDBJ databases">
        <title>Identification of trans-AT polyketide cluster in two marine bacteria, producers of a novel glutaramide-containing polyketide sesbanimide D and analogs.</title>
        <authorList>
            <person name="Kacar D."/>
            <person name="Rodriguez P."/>
            <person name="Canedo L."/>
            <person name="Gonzalez E."/>
            <person name="Galan B."/>
            <person name="De La Calle F."/>
            <person name="Garcia J.L."/>
        </authorList>
    </citation>
    <scope>NUCLEOTIDE SEQUENCE</scope>
    <source>
        <strain evidence="2">PHM038</strain>
    </source>
</reference>
<dbReference type="AlphaFoldDB" id="A0A926P0U1"/>
<dbReference type="InterPro" id="IPR005135">
    <property type="entry name" value="Endo/exonuclease/phosphatase"/>
</dbReference>
<feature type="domain" description="Endonuclease/exonuclease/phosphatase" evidence="1">
    <location>
        <begin position="4"/>
        <end position="284"/>
    </location>
</feature>
<proteinExistence type="predicted"/>
<sequence>MRLATFNIESFGDDKFKAERLEPRIRALRPKLLELEADILCLQEVNAQKLPGESERKFLALDALLAGTPYETFHAVTTTRPDAPSPGDRHNLVVLSRFPVLESRIHHEAAMHVPLWQPDHASPAMDAPEALSFDRPVLELTLDIGGETPLHLFAVHLRAPIAAPIPGGKTAPKVWKNVPAWAEGYFLASMMRTVQALDLRLKIDGLFDRHPEPLIAVAGDFNATEDSTALRLLLADPDDTGNPDLANRQLFQLDAALPPELRRTVIHKGRGQALDHILASPALFSRMRDIEVFNDDLADEVLDEGTLAEDGSFHAAVRACFEF</sequence>
<keyword evidence="2" id="KW-0255">Endonuclease</keyword>
<evidence type="ECO:0000313" key="2">
    <source>
        <dbReference type="EMBL" id="MBD1546883.1"/>
    </source>
</evidence>
<dbReference type="SUPFAM" id="SSF56219">
    <property type="entry name" value="DNase I-like"/>
    <property type="match status" value="1"/>
</dbReference>
<dbReference type="Pfam" id="PF03372">
    <property type="entry name" value="Exo_endo_phos"/>
    <property type="match status" value="1"/>
</dbReference>
<keyword evidence="2" id="KW-0378">Hydrolase</keyword>
<dbReference type="GO" id="GO:0004519">
    <property type="term" value="F:endonuclease activity"/>
    <property type="evidence" value="ECO:0007669"/>
    <property type="project" value="UniProtKB-KW"/>
</dbReference>
<evidence type="ECO:0000259" key="1">
    <source>
        <dbReference type="Pfam" id="PF03372"/>
    </source>
</evidence>
<evidence type="ECO:0000313" key="3">
    <source>
        <dbReference type="Proteomes" id="UP000598467"/>
    </source>
</evidence>
<dbReference type="EMBL" id="JABFCZ010000011">
    <property type="protein sequence ID" value="MBD1546883.1"/>
    <property type="molecule type" value="Genomic_DNA"/>
</dbReference>
<name>A0A926P0U1_9HYPH</name>
<dbReference type="InterPro" id="IPR036691">
    <property type="entry name" value="Endo/exonu/phosph_ase_sf"/>
</dbReference>
<dbReference type="Gene3D" id="3.60.10.10">
    <property type="entry name" value="Endonuclease/exonuclease/phosphatase"/>
    <property type="match status" value="1"/>
</dbReference>
<protein>
    <submittedName>
        <fullName evidence="2">Endonuclease</fullName>
    </submittedName>
</protein>
<dbReference type="Proteomes" id="UP000598467">
    <property type="component" value="Unassembled WGS sequence"/>
</dbReference>
<organism evidence="2 3">
    <name type="scientific">Roseibium aggregatum</name>
    <dbReference type="NCBI Taxonomy" id="187304"/>
    <lineage>
        <taxon>Bacteria</taxon>
        <taxon>Pseudomonadati</taxon>
        <taxon>Pseudomonadota</taxon>
        <taxon>Alphaproteobacteria</taxon>
        <taxon>Hyphomicrobiales</taxon>
        <taxon>Stappiaceae</taxon>
        <taxon>Roseibium</taxon>
    </lineage>
</organism>
<keyword evidence="2" id="KW-0540">Nuclease</keyword>
<accession>A0A926P0U1</accession>
<comment type="caution">
    <text evidence="2">The sequence shown here is derived from an EMBL/GenBank/DDBJ whole genome shotgun (WGS) entry which is preliminary data.</text>
</comment>
<gene>
    <name evidence="2" type="ORF">HK439_11460</name>
</gene>